<dbReference type="Pfam" id="PF00211">
    <property type="entry name" value="Guanylate_cyc"/>
    <property type="match status" value="1"/>
</dbReference>
<gene>
    <name evidence="10" type="ORF">ACFP85_07475</name>
</gene>
<feature type="transmembrane region" description="Helical" evidence="8">
    <location>
        <begin position="159"/>
        <end position="179"/>
    </location>
</feature>
<dbReference type="PANTHER" id="PTHR11920">
    <property type="entry name" value="GUANYLYL CYCLASE"/>
    <property type="match status" value="1"/>
</dbReference>
<organism evidence="10 11">
    <name type="scientific">Pseudobowmanella zhangzhouensis</name>
    <dbReference type="NCBI Taxonomy" id="1537679"/>
    <lineage>
        <taxon>Bacteria</taxon>
        <taxon>Pseudomonadati</taxon>
        <taxon>Pseudomonadota</taxon>
        <taxon>Gammaproteobacteria</taxon>
        <taxon>Alteromonadales</taxon>
        <taxon>Alteromonadaceae</taxon>
    </lineage>
</organism>
<dbReference type="RefSeq" id="WP_131256863.1">
    <property type="nucleotide sequence ID" value="NZ_JBHSUS010000001.1"/>
</dbReference>
<comment type="subcellular location">
    <subcellularLocation>
        <location evidence="1">Membrane</location>
    </subcellularLocation>
</comment>
<keyword evidence="5 8" id="KW-0472">Membrane</keyword>
<evidence type="ECO:0000256" key="4">
    <source>
        <dbReference type="ARBA" id="ARBA00022989"/>
    </source>
</evidence>
<dbReference type="Gene3D" id="3.30.70.1230">
    <property type="entry name" value="Nucleotide cyclase"/>
    <property type="match status" value="1"/>
</dbReference>
<dbReference type="CDD" id="cd07302">
    <property type="entry name" value="CHD"/>
    <property type="match status" value="1"/>
</dbReference>
<evidence type="ECO:0000256" key="2">
    <source>
        <dbReference type="ARBA" id="ARBA00022692"/>
    </source>
</evidence>
<feature type="transmembrane region" description="Helical" evidence="8">
    <location>
        <begin position="81"/>
        <end position="101"/>
    </location>
</feature>
<evidence type="ECO:0000313" key="10">
    <source>
        <dbReference type="EMBL" id="MFC6439984.1"/>
    </source>
</evidence>
<dbReference type="InterPro" id="IPR018297">
    <property type="entry name" value="A/G_cyclase_CS"/>
</dbReference>
<dbReference type="InterPro" id="IPR001054">
    <property type="entry name" value="A/G_cyclase"/>
</dbReference>
<dbReference type="InterPro" id="IPR050401">
    <property type="entry name" value="Cyclic_nucleotide_synthase"/>
</dbReference>
<evidence type="ECO:0000259" key="9">
    <source>
        <dbReference type="PROSITE" id="PS50125"/>
    </source>
</evidence>
<dbReference type="Proteomes" id="UP001596364">
    <property type="component" value="Unassembled WGS sequence"/>
</dbReference>
<keyword evidence="2 8" id="KW-0812">Transmembrane</keyword>
<proteinExistence type="inferred from homology"/>
<name>A0ABW1XMW3_9ALTE</name>
<evidence type="ECO:0000256" key="6">
    <source>
        <dbReference type="ARBA" id="ARBA00023239"/>
    </source>
</evidence>
<dbReference type="EMBL" id="JBHSUS010000001">
    <property type="protein sequence ID" value="MFC6439984.1"/>
    <property type="molecule type" value="Genomic_DNA"/>
</dbReference>
<dbReference type="PROSITE" id="PS00452">
    <property type="entry name" value="GUANYLATE_CYCLASE_1"/>
    <property type="match status" value="1"/>
</dbReference>
<feature type="transmembrane region" description="Helical" evidence="8">
    <location>
        <begin position="48"/>
        <end position="69"/>
    </location>
</feature>
<evidence type="ECO:0000256" key="3">
    <source>
        <dbReference type="ARBA" id="ARBA00022741"/>
    </source>
</evidence>
<feature type="transmembrane region" description="Helical" evidence="8">
    <location>
        <begin position="107"/>
        <end position="123"/>
    </location>
</feature>
<feature type="domain" description="Guanylate cyclase" evidence="9">
    <location>
        <begin position="228"/>
        <end position="355"/>
    </location>
</feature>
<protein>
    <submittedName>
        <fullName evidence="10">Adenylate/guanylate cyclase domain-containing protein</fullName>
    </submittedName>
</protein>
<evidence type="ECO:0000313" key="11">
    <source>
        <dbReference type="Proteomes" id="UP001596364"/>
    </source>
</evidence>
<evidence type="ECO:0000256" key="5">
    <source>
        <dbReference type="ARBA" id="ARBA00023136"/>
    </source>
</evidence>
<dbReference type="PROSITE" id="PS50125">
    <property type="entry name" value="GUANYLATE_CYCLASE_2"/>
    <property type="match status" value="1"/>
</dbReference>
<reference evidence="11" key="1">
    <citation type="journal article" date="2019" name="Int. J. Syst. Evol. Microbiol.">
        <title>The Global Catalogue of Microorganisms (GCM) 10K type strain sequencing project: providing services to taxonomists for standard genome sequencing and annotation.</title>
        <authorList>
            <consortium name="The Broad Institute Genomics Platform"/>
            <consortium name="The Broad Institute Genome Sequencing Center for Infectious Disease"/>
            <person name="Wu L."/>
            <person name="Ma J."/>
        </authorList>
    </citation>
    <scope>NUCLEOTIDE SEQUENCE [LARGE SCALE GENOMIC DNA]</scope>
    <source>
        <strain evidence="11">CGMCC 1.16031</strain>
    </source>
</reference>
<dbReference type="PANTHER" id="PTHR11920:SF335">
    <property type="entry name" value="GUANYLATE CYCLASE"/>
    <property type="match status" value="1"/>
</dbReference>
<keyword evidence="4 8" id="KW-1133">Transmembrane helix</keyword>
<dbReference type="InterPro" id="IPR029787">
    <property type="entry name" value="Nucleotide_cyclase"/>
</dbReference>
<keyword evidence="6 7" id="KW-0456">Lyase</keyword>
<keyword evidence="11" id="KW-1185">Reference proteome</keyword>
<dbReference type="SMART" id="SM00044">
    <property type="entry name" value="CYCc"/>
    <property type="match status" value="1"/>
</dbReference>
<comment type="similarity">
    <text evidence="7">Belongs to the adenylyl cyclase class-4/guanylyl cyclase family.</text>
</comment>
<evidence type="ECO:0000256" key="8">
    <source>
        <dbReference type="SAM" id="Phobius"/>
    </source>
</evidence>
<evidence type="ECO:0000256" key="1">
    <source>
        <dbReference type="ARBA" id="ARBA00004370"/>
    </source>
</evidence>
<feature type="transmembrane region" description="Helical" evidence="8">
    <location>
        <begin position="130"/>
        <end position="147"/>
    </location>
</feature>
<keyword evidence="3" id="KW-0547">Nucleotide-binding</keyword>
<feature type="transmembrane region" description="Helical" evidence="8">
    <location>
        <begin position="21"/>
        <end position="42"/>
    </location>
</feature>
<accession>A0ABW1XMW3</accession>
<dbReference type="SUPFAM" id="SSF55073">
    <property type="entry name" value="Nucleotide cyclase"/>
    <property type="match status" value="1"/>
</dbReference>
<sequence length="406" mass="46250">MPGWMRIWLRAGHQHSDRDSFCPIRIANVISLIMLLTLLLQLPASVGYWTQGGSGKALLIGIFACLTMLTPLFNHWQRHKLAVYWLSLIYFIYISASTLYLGNQSHVQIFLLLGILLLPTLFSRQTKLEIYLFQTTYALAFIVLNSIETQGVSADYQHFLRPANWVFLVASFAVCAYFIQRNLEIDRRRLDEERARSDELLSNILPDSIAERMRAHQDTIADFYAEITVIFADIEGFTHLSRQLTELGLVRLLNELYSEMDQLFLSYGLEKIKTNGDGIMIVCGAPLALADHAWRACEVALRMQQLFSDFAQRHHLPNRLRIGIHTGSAVGGVVGLHKFSYDVWGDTVNLASRMESYGEAGKIQVSLATYQLVREHFIFEPRGDIDIRGIGLQTTYWLVGHKHSEP</sequence>
<comment type="caution">
    <text evidence="10">The sequence shown here is derived from an EMBL/GenBank/DDBJ whole genome shotgun (WGS) entry which is preliminary data.</text>
</comment>
<evidence type="ECO:0000256" key="7">
    <source>
        <dbReference type="RuleBase" id="RU000405"/>
    </source>
</evidence>